<dbReference type="Proteomes" id="UP000683360">
    <property type="component" value="Unassembled WGS sequence"/>
</dbReference>
<protein>
    <submittedName>
        <fullName evidence="1">Uncharacterized protein</fullName>
    </submittedName>
</protein>
<evidence type="ECO:0000313" key="1">
    <source>
        <dbReference type="EMBL" id="CAG2198758.1"/>
    </source>
</evidence>
<sequence>MFVMTDDEIQERGQNRYECFGIIIPDDLLLQFIDRWFNHLTTSPNSLYFIRLSRPLMSVTFRTALHTYTTQIKKEAIAPLIQYGDCDLLNSMFVMSDDDINDNAENRNEWFGVVIPDDLLQQYIEKWFDHLTKHMSPKLYVDRNRLFVNITFRTALHSYTKQLQTENNCNFYEKRNY</sequence>
<dbReference type="AlphaFoldDB" id="A0A8S3QV19"/>
<accession>A0A8S3QV19</accession>
<name>A0A8S3QV19_MYTED</name>
<organism evidence="1 2">
    <name type="scientific">Mytilus edulis</name>
    <name type="common">Blue mussel</name>
    <dbReference type="NCBI Taxonomy" id="6550"/>
    <lineage>
        <taxon>Eukaryota</taxon>
        <taxon>Metazoa</taxon>
        <taxon>Spiralia</taxon>
        <taxon>Lophotrochozoa</taxon>
        <taxon>Mollusca</taxon>
        <taxon>Bivalvia</taxon>
        <taxon>Autobranchia</taxon>
        <taxon>Pteriomorphia</taxon>
        <taxon>Mytilida</taxon>
        <taxon>Mytiloidea</taxon>
        <taxon>Mytilidae</taxon>
        <taxon>Mytilinae</taxon>
        <taxon>Mytilus</taxon>
    </lineage>
</organism>
<comment type="caution">
    <text evidence="1">The sequence shown here is derived from an EMBL/GenBank/DDBJ whole genome shotgun (WGS) entry which is preliminary data.</text>
</comment>
<evidence type="ECO:0000313" key="2">
    <source>
        <dbReference type="Proteomes" id="UP000683360"/>
    </source>
</evidence>
<gene>
    <name evidence="1" type="ORF">MEDL_13487</name>
</gene>
<dbReference type="EMBL" id="CAJPWZ010000697">
    <property type="protein sequence ID" value="CAG2198758.1"/>
    <property type="molecule type" value="Genomic_DNA"/>
</dbReference>
<reference evidence="1" key="1">
    <citation type="submission" date="2021-03" db="EMBL/GenBank/DDBJ databases">
        <authorList>
            <person name="Bekaert M."/>
        </authorList>
    </citation>
    <scope>NUCLEOTIDE SEQUENCE</scope>
</reference>
<proteinExistence type="predicted"/>
<keyword evidence="2" id="KW-1185">Reference proteome</keyword>